<proteinExistence type="predicted"/>
<accession>A0A314YY44</accession>
<sequence length="514" mass="57768">MLTRWFSKHQLHLSDNAAIKVKQEILHSLGELHVQAQRMFDDHLYKQLLAIIGSAVKQAIIITDSSETEFGHVPLVLRTVLEILPMLRPTEHISSVWLNLIRDYLQYLPRLCSAVQNEEDDAEEASTSDQVPDDHLRIKHETPNGTDSISSNRVEGSPSSGLKTSVTAGIPNYMFAEKLVPLLVDLFLQAPAVEKYILYPEFIQSLGRCMTTRRDNPDGALWRLAVEGFNRILVDDARNSAINAGLDSGASKPARTRIWKEVADVYEVFLVGYCGRALPSDSFSTVDVKTDESLEMIVLDILGDKILKSPIDAPFDILQRLVSTLDRCASRTCSLPVDFVELMPSHCSRFSLTCLQKLFSLSSYDSKSNDWNSARYEVSKIAIMVLITRCEYILSRFLIDENDLGGRPLPSARLEEIIYVLEELAHLIIHSDTASILPLLPHLKSALEKEKNHDMRPHLVVLFPSLSELVVSREARIRGSVQVLFRLIAKELGLNRVSISSENAEEFIPSTRQP</sequence>
<name>A0A314YY44_PRUYE</name>
<dbReference type="InterPro" id="IPR032817">
    <property type="entry name" value="Mon2_C"/>
</dbReference>
<dbReference type="AlphaFoldDB" id="A0A314YY44"/>
<evidence type="ECO:0000256" key="1">
    <source>
        <dbReference type="SAM" id="MobiDB-lite"/>
    </source>
</evidence>
<dbReference type="STRING" id="2094558.A0A314YY44"/>
<dbReference type="EMBL" id="PJQY01000397">
    <property type="protein sequence ID" value="PQQ11430.1"/>
    <property type="molecule type" value="Genomic_DNA"/>
</dbReference>
<dbReference type="OrthoDB" id="294853at2759"/>
<evidence type="ECO:0000313" key="4">
    <source>
        <dbReference type="Proteomes" id="UP000250321"/>
    </source>
</evidence>
<reference evidence="3 4" key="1">
    <citation type="submission" date="2018-02" db="EMBL/GenBank/DDBJ databases">
        <title>Draft genome of wild Prunus yedoensis var. nudiflora.</title>
        <authorList>
            <person name="Baek S."/>
            <person name="Kim J.-H."/>
            <person name="Choi K."/>
            <person name="Kim G.-B."/>
            <person name="Cho A."/>
            <person name="Jang H."/>
            <person name="Shin C.-H."/>
            <person name="Yu H.-J."/>
            <person name="Mun J.-H."/>
        </authorList>
    </citation>
    <scope>NUCLEOTIDE SEQUENCE [LARGE SCALE GENOMIC DNA]</scope>
    <source>
        <strain evidence="4">cv. Jeju island</strain>
        <tissue evidence="3">Leaf</tissue>
    </source>
</reference>
<comment type="caution">
    <text evidence="3">The sequence shown here is derived from an EMBL/GenBank/DDBJ whole genome shotgun (WGS) entry which is preliminary data.</text>
</comment>
<gene>
    <name evidence="3" type="ORF">Pyn_34584</name>
</gene>
<dbReference type="Pfam" id="PF16206">
    <property type="entry name" value="Mon2_C"/>
    <property type="match status" value="1"/>
</dbReference>
<dbReference type="PANTHER" id="PTHR34199:SF4">
    <property type="entry name" value="ARM REPEAT SUPERFAMILY PROTEIN"/>
    <property type="match status" value="1"/>
</dbReference>
<feature type="compositionally biased region" description="Polar residues" evidence="1">
    <location>
        <begin position="143"/>
        <end position="161"/>
    </location>
</feature>
<feature type="domain" description="Mon2 C-terminal" evidence="2">
    <location>
        <begin position="172"/>
        <end position="430"/>
    </location>
</feature>
<dbReference type="Proteomes" id="UP000250321">
    <property type="component" value="Unassembled WGS sequence"/>
</dbReference>
<organism evidence="3 4">
    <name type="scientific">Prunus yedoensis var. nudiflora</name>
    <dbReference type="NCBI Taxonomy" id="2094558"/>
    <lineage>
        <taxon>Eukaryota</taxon>
        <taxon>Viridiplantae</taxon>
        <taxon>Streptophyta</taxon>
        <taxon>Embryophyta</taxon>
        <taxon>Tracheophyta</taxon>
        <taxon>Spermatophyta</taxon>
        <taxon>Magnoliopsida</taxon>
        <taxon>eudicotyledons</taxon>
        <taxon>Gunneridae</taxon>
        <taxon>Pentapetalae</taxon>
        <taxon>rosids</taxon>
        <taxon>fabids</taxon>
        <taxon>Rosales</taxon>
        <taxon>Rosaceae</taxon>
        <taxon>Amygdaloideae</taxon>
        <taxon>Amygdaleae</taxon>
        <taxon>Prunus</taxon>
    </lineage>
</organism>
<feature type="compositionally biased region" description="Basic and acidic residues" evidence="1">
    <location>
        <begin position="132"/>
        <end position="142"/>
    </location>
</feature>
<keyword evidence="4" id="KW-1185">Reference proteome</keyword>
<feature type="region of interest" description="Disordered" evidence="1">
    <location>
        <begin position="119"/>
        <end position="161"/>
    </location>
</feature>
<protein>
    <submittedName>
        <fullName evidence="3">Protein MON2 homolog isoform X3</fullName>
    </submittedName>
</protein>
<evidence type="ECO:0000313" key="3">
    <source>
        <dbReference type="EMBL" id="PQQ11430.1"/>
    </source>
</evidence>
<evidence type="ECO:0000259" key="2">
    <source>
        <dbReference type="Pfam" id="PF16206"/>
    </source>
</evidence>
<dbReference type="PANTHER" id="PTHR34199">
    <property type="entry name" value="NUMOD3 MOTIF FAMILY PROTEIN, EXPRESSED"/>
    <property type="match status" value="1"/>
</dbReference>